<feature type="region of interest" description="Disordered" evidence="3">
    <location>
        <begin position="385"/>
        <end position="406"/>
    </location>
</feature>
<evidence type="ECO:0000256" key="3">
    <source>
        <dbReference type="SAM" id="MobiDB-lite"/>
    </source>
</evidence>
<keyword evidence="7" id="KW-1185">Reference proteome</keyword>
<dbReference type="AlphaFoldDB" id="A0A6A6UXX7"/>
<feature type="domain" description="Apoptosis-antagonizing transcription factor C-terminal" evidence="4">
    <location>
        <begin position="294"/>
        <end position="377"/>
    </location>
</feature>
<dbReference type="PANTHER" id="PTHR15565:SF0">
    <property type="entry name" value="PROTEIN AATF"/>
    <property type="match status" value="1"/>
</dbReference>
<dbReference type="EMBL" id="MU006622">
    <property type="protein sequence ID" value="KAF2741847.1"/>
    <property type="molecule type" value="Genomic_DNA"/>
</dbReference>
<feature type="compositionally biased region" description="Acidic residues" evidence="3">
    <location>
        <begin position="385"/>
        <end position="398"/>
    </location>
</feature>
<reference evidence="6" key="1">
    <citation type="journal article" date="2020" name="Stud. Mycol.">
        <title>101 Dothideomycetes genomes: a test case for predicting lifestyles and emergence of pathogens.</title>
        <authorList>
            <person name="Haridas S."/>
            <person name="Albert R."/>
            <person name="Binder M."/>
            <person name="Bloem J."/>
            <person name="Labutti K."/>
            <person name="Salamov A."/>
            <person name="Andreopoulos B."/>
            <person name="Baker S."/>
            <person name="Barry K."/>
            <person name="Bills G."/>
            <person name="Bluhm B."/>
            <person name="Cannon C."/>
            <person name="Castanera R."/>
            <person name="Culley D."/>
            <person name="Daum C."/>
            <person name="Ezra D."/>
            <person name="Gonzalez J."/>
            <person name="Henrissat B."/>
            <person name="Kuo A."/>
            <person name="Liang C."/>
            <person name="Lipzen A."/>
            <person name="Lutzoni F."/>
            <person name="Magnuson J."/>
            <person name="Mondo S."/>
            <person name="Nolan M."/>
            <person name="Ohm R."/>
            <person name="Pangilinan J."/>
            <person name="Park H.-J."/>
            <person name="Ramirez L."/>
            <person name="Alfaro M."/>
            <person name="Sun H."/>
            <person name="Tritt A."/>
            <person name="Yoshinaga Y."/>
            <person name="Zwiers L.-H."/>
            <person name="Turgeon B."/>
            <person name="Goodwin S."/>
            <person name="Spatafora J."/>
            <person name="Crous P."/>
            <person name="Grigoriev I."/>
        </authorList>
    </citation>
    <scope>NUCLEOTIDE SEQUENCE</scope>
    <source>
        <strain evidence="6">CBS 119925</strain>
    </source>
</reference>
<feature type="compositionally biased region" description="Polar residues" evidence="3">
    <location>
        <begin position="192"/>
        <end position="203"/>
    </location>
</feature>
<dbReference type="Pfam" id="PF13339">
    <property type="entry name" value="AATF-Che1"/>
    <property type="match status" value="1"/>
</dbReference>
<dbReference type="GO" id="GO:0000462">
    <property type="term" value="P:maturation of SSU-rRNA from tricistronic rRNA transcript (SSU-rRNA, 5.8S rRNA, LSU-rRNA)"/>
    <property type="evidence" value="ECO:0007669"/>
    <property type="project" value="TreeGrafter"/>
</dbReference>
<proteinExistence type="inferred from homology"/>
<dbReference type="OrthoDB" id="5783963at2759"/>
<evidence type="ECO:0000313" key="6">
    <source>
        <dbReference type="EMBL" id="KAF2741847.1"/>
    </source>
</evidence>
<feature type="compositionally biased region" description="Low complexity" evidence="3">
    <location>
        <begin position="19"/>
        <end position="29"/>
    </location>
</feature>
<accession>A0A6A6UXX7</accession>
<evidence type="ECO:0000256" key="2">
    <source>
        <dbReference type="ARBA" id="ARBA00013850"/>
    </source>
</evidence>
<evidence type="ECO:0000313" key="7">
    <source>
        <dbReference type="Proteomes" id="UP000799440"/>
    </source>
</evidence>
<protein>
    <recommendedName>
        <fullName evidence="2">Protein BFR2</fullName>
    </recommendedName>
</protein>
<feature type="compositionally biased region" description="Acidic residues" evidence="3">
    <location>
        <begin position="30"/>
        <end position="83"/>
    </location>
</feature>
<dbReference type="Proteomes" id="UP000799440">
    <property type="component" value="Unassembled WGS sequence"/>
</dbReference>
<dbReference type="InterPro" id="IPR025160">
    <property type="entry name" value="AATF"/>
</dbReference>
<comment type="similarity">
    <text evidence="1">Belongs to the AATF family.</text>
</comment>
<organism evidence="6 7">
    <name type="scientific">Sporormia fimetaria CBS 119925</name>
    <dbReference type="NCBI Taxonomy" id="1340428"/>
    <lineage>
        <taxon>Eukaryota</taxon>
        <taxon>Fungi</taxon>
        <taxon>Dikarya</taxon>
        <taxon>Ascomycota</taxon>
        <taxon>Pezizomycotina</taxon>
        <taxon>Dothideomycetes</taxon>
        <taxon>Pleosporomycetidae</taxon>
        <taxon>Pleosporales</taxon>
        <taxon>Sporormiaceae</taxon>
        <taxon>Sporormia</taxon>
    </lineage>
</organism>
<feature type="compositionally biased region" description="Acidic residues" evidence="3">
    <location>
        <begin position="1"/>
        <end position="18"/>
    </location>
</feature>
<dbReference type="GO" id="GO:0005730">
    <property type="term" value="C:nucleolus"/>
    <property type="evidence" value="ECO:0007669"/>
    <property type="project" value="TreeGrafter"/>
</dbReference>
<feature type="domain" description="AATF leucine zipper-containing" evidence="5">
    <location>
        <begin position="109"/>
        <end position="227"/>
    </location>
</feature>
<feature type="region of interest" description="Disordered" evidence="3">
    <location>
        <begin position="179"/>
        <end position="217"/>
    </location>
</feature>
<dbReference type="InterPro" id="IPR039223">
    <property type="entry name" value="AATF/Bfr2"/>
</dbReference>
<evidence type="ECO:0000259" key="4">
    <source>
        <dbReference type="Pfam" id="PF08164"/>
    </source>
</evidence>
<feature type="region of interest" description="Disordered" evidence="3">
    <location>
        <begin position="1"/>
        <end position="84"/>
    </location>
</feature>
<sequence>MGSDEESEDDDDAEEVDGVQENGVSGSEGSEQEEEISGDEEEFDINDMDSDEEIGSGDSEEDDNDQSGDEEEDSESEDEEDADQTAKLREMMKDTSLVASTLSKAAQADIEKGKAIKTQRKTFDTLLNSRVRLQKALISTNSLSAEPHKTATAPPSAIRAAETAALTLLNNLTNLRSSLHEARTGQKRKRTSFSTENPSSEIWSQISTTDSSSRSHRNTVLEKWSAKTRNVAVHSTKGRLNATASQTITDVLTTQLQDPARFIARTQVPRSCAPLQSASNLASSEDIYDDADFYGLLLKELLENRSSELNAGTAEFVVQAPWQLAREAKTKKIVDTRASKGRKLRYTVHEKLQNFMAPEDRGSWGERQRDELFGGLFGRRVGLGEEVEGSESEGDAGEEGLMLFRN</sequence>
<gene>
    <name evidence="6" type="ORF">M011DRAFT_472740</name>
</gene>
<evidence type="ECO:0000259" key="5">
    <source>
        <dbReference type="Pfam" id="PF13339"/>
    </source>
</evidence>
<dbReference type="PANTHER" id="PTHR15565">
    <property type="entry name" value="AATF PROTEIN APOPTOSIS ANTAGONIZING TRANSCRIPTION FACTOR"/>
    <property type="match status" value="1"/>
</dbReference>
<evidence type="ECO:0000256" key="1">
    <source>
        <dbReference type="ARBA" id="ARBA00008966"/>
    </source>
</evidence>
<dbReference type="Pfam" id="PF08164">
    <property type="entry name" value="TRAUB"/>
    <property type="match status" value="1"/>
</dbReference>
<dbReference type="InterPro" id="IPR012617">
    <property type="entry name" value="AATF_C"/>
</dbReference>
<name>A0A6A6UXX7_9PLEO</name>